<reference evidence="4 5" key="1">
    <citation type="submission" date="2019-07" db="EMBL/GenBank/DDBJ databases">
        <title>Genome assembly of two rare yeast pathogens: Diutina rugosa and Trichomonascus ciferrii.</title>
        <authorList>
            <person name="Mixao V."/>
            <person name="Saus E."/>
            <person name="Hansen A."/>
            <person name="Lass-Flor C."/>
            <person name="Gabaldon T."/>
        </authorList>
    </citation>
    <scope>NUCLEOTIDE SEQUENCE [LARGE SCALE GENOMIC DNA]</scope>
    <source>
        <strain evidence="4 5">CBS 613</strain>
    </source>
</reference>
<feature type="compositionally biased region" description="Polar residues" evidence="1">
    <location>
        <begin position="169"/>
        <end position="178"/>
    </location>
</feature>
<dbReference type="OMA" id="TLIHHAF"/>
<dbReference type="VEuPathDB" id="FungiDB:DIURU_005710"/>
<evidence type="ECO:0000256" key="1">
    <source>
        <dbReference type="SAM" id="MobiDB-lite"/>
    </source>
</evidence>
<name>A0A642UJN0_DIURU</name>
<feature type="domain" description="Mso1 membrane-polarising" evidence="3">
    <location>
        <begin position="160"/>
        <end position="202"/>
    </location>
</feature>
<proteinExistence type="predicted"/>
<comment type="caution">
    <text evidence="4">The sequence shown here is derived from an EMBL/GenBank/DDBJ whole genome shotgun (WGS) entry which is preliminary data.</text>
</comment>
<organism evidence="4 5">
    <name type="scientific">Diutina rugosa</name>
    <name type="common">Yeast</name>
    <name type="synonym">Candida rugosa</name>
    <dbReference type="NCBI Taxonomy" id="5481"/>
    <lineage>
        <taxon>Eukaryota</taxon>
        <taxon>Fungi</taxon>
        <taxon>Dikarya</taxon>
        <taxon>Ascomycota</taxon>
        <taxon>Saccharomycotina</taxon>
        <taxon>Pichiomycetes</taxon>
        <taxon>Debaryomycetaceae</taxon>
        <taxon>Diutina</taxon>
    </lineage>
</organism>
<sequence>MNGASSGFFSRIRDNYSSRFQSLSINTQQEKDGDTEDDTLIHQAFVKYFDERQMPYPEWLGVKEGGNAATKDPYVYSEYQPVRQTYSSNGQGNFAPRQSWTRDNSNTAAGRNGFQPTGYGHNAAGRTAGGTAGGATGGATASPYGEADSTPSPERPGYSRGASRLDNLYNKSRMQSVPGQGYNMGHNQRPTTHSATGSRLRERMLNANRSPRSSS</sequence>
<evidence type="ECO:0000313" key="4">
    <source>
        <dbReference type="EMBL" id="KAA8896698.1"/>
    </source>
</evidence>
<evidence type="ECO:0000259" key="2">
    <source>
        <dbReference type="Pfam" id="PF14475"/>
    </source>
</evidence>
<dbReference type="Pfam" id="PF14475">
    <property type="entry name" value="Mso1_Sec1_bdg"/>
    <property type="match status" value="1"/>
</dbReference>
<dbReference type="OrthoDB" id="4094515at2759"/>
<dbReference type="EMBL" id="SWFT01000163">
    <property type="protein sequence ID" value="KAA8896698.1"/>
    <property type="molecule type" value="Genomic_DNA"/>
</dbReference>
<gene>
    <name evidence="4" type="ORF">DIURU_005710</name>
</gene>
<evidence type="ECO:0000259" key="3">
    <source>
        <dbReference type="Pfam" id="PF14477"/>
    </source>
</evidence>
<dbReference type="AlphaFoldDB" id="A0A642UJN0"/>
<feature type="region of interest" description="Disordered" evidence="1">
    <location>
        <begin position="87"/>
        <end position="215"/>
    </location>
</feature>
<dbReference type="RefSeq" id="XP_034009558.1">
    <property type="nucleotide sequence ID" value="XM_034158723.1"/>
</dbReference>
<dbReference type="InterPro" id="IPR028095">
    <property type="entry name" value="Mso1_N_dom"/>
</dbReference>
<keyword evidence="5" id="KW-1185">Reference proteome</keyword>
<dbReference type="Pfam" id="PF14477">
    <property type="entry name" value="Mso1_C"/>
    <property type="match status" value="1"/>
</dbReference>
<dbReference type="Proteomes" id="UP000449547">
    <property type="component" value="Unassembled WGS sequence"/>
</dbReference>
<feature type="compositionally biased region" description="Gly residues" evidence="1">
    <location>
        <begin position="127"/>
        <end position="137"/>
    </location>
</feature>
<protein>
    <submittedName>
        <fullName evidence="4">Uncharacterized protein</fullName>
    </submittedName>
</protein>
<accession>A0A642UJN0</accession>
<feature type="compositionally biased region" description="Polar residues" evidence="1">
    <location>
        <begin position="87"/>
        <end position="109"/>
    </location>
</feature>
<evidence type="ECO:0000313" key="5">
    <source>
        <dbReference type="Proteomes" id="UP000449547"/>
    </source>
</evidence>
<feature type="domain" description="Mso1 N-terminal" evidence="2">
    <location>
        <begin position="21"/>
        <end position="60"/>
    </location>
</feature>
<dbReference type="InterPro" id="IPR059107">
    <property type="entry name" value="Mso1_C"/>
</dbReference>
<feature type="compositionally biased region" description="Polar residues" evidence="1">
    <location>
        <begin position="185"/>
        <end position="197"/>
    </location>
</feature>
<dbReference type="GeneID" id="54784361"/>